<evidence type="ECO:0000313" key="4">
    <source>
        <dbReference type="Proteomes" id="UP000616201"/>
    </source>
</evidence>
<dbReference type="PANTHER" id="PTHR46832:SF2">
    <property type="entry name" value="FUTALOSINE HYDROLASE"/>
    <property type="match status" value="1"/>
</dbReference>
<sequence length="206" mass="23089">MRILIVSATLDEIKPSLPFLNDHQIDYLITGVGMVATAFELGQFLQQKSYDLLINVGIAGAFSDKMNLGDVVRVVEDQFFELGAEDQDNYLSIEELGFGKSIYRENIPYSIENILAVFPKVNGITVNKVHGKSESIVDAKKRISESTVESMEGAGVFYAAERLQVPVLQIRAISNYVEPRNKSNWNISLALRQLNSRLILFLENFV</sequence>
<dbReference type="AlphaFoldDB" id="A0A928YPT6"/>
<comment type="catalytic activity">
    <reaction evidence="1">
        <text>futalosine + H2O = dehypoxanthine futalosine + hypoxanthine</text>
        <dbReference type="Rhea" id="RHEA:25904"/>
        <dbReference type="ChEBI" id="CHEBI:15377"/>
        <dbReference type="ChEBI" id="CHEBI:17368"/>
        <dbReference type="ChEBI" id="CHEBI:58863"/>
        <dbReference type="ChEBI" id="CHEBI:58864"/>
        <dbReference type="EC" id="3.2.2.26"/>
    </reaction>
</comment>
<comment type="pathway">
    <text evidence="1">Quinol/quinone metabolism; menaquinone biosynthesis.</text>
</comment>
<dbReference type="NCBIfam" id="TIGR03664">
    <property type="entry name" value="fut_nucase"/>
    <property type="match status" value="1"/>
</dbReference>
<dbReference type="InterPro" id="IPR035994">
    <property type="entry name" value="Nucleoside_phosphorylase_sf"/>
</dbReference>
<accession>A0A928YPT6</accession>
<dbReference type="GO" id="GO:0009116">
    <property type="term" value="P:nucleoside metabolic process"/>
    <property type="evidence" value="ECO:0007669"/>
    <property type="project" value="InterPro"/>
</dbReference>
<dbReference type="CDD" id="cd17766">
    <property type="entry name" value="futalosine_nucleosidase_MqnB"/>
    <property type="match status" value="1"/>
</dbReference>
<dbReference type="InterPro" id="IPR019963">
    <property type="entry name" value="FL_hydrolase_MqnB"/>
</dbReference>
<dbReference type="Gene3D" id="3.40.50.1580">
    <property type="entry name" value="Nucleoside phosphorylase domain"/>
    <property type="match status" value="1"/>
</dbReference>
<dbReference type="GO" id="GO:0009234">
    <property type="term" value="P:menaquinone biosynthetic process"/>
    <property type="evidence" value="ECO:0007669"/>
    <property type="project" value="UniProtKB-UniRule"/>
</dbReference>
<organism evidence="3 4">
    <name type="scientific">Sphingobacterium hungaricum</name>
    <dbReference type="NCBI Taxonomy" id="2082723"/>
    <lineage>
        <taxon>Bacteria</taxon>
        <taxon>Pseudomonadati</taxon>
        <taxon>Bacteroidota</taxon>
        <taxon>Sphingobacteriia</taxon>
        <taxon>Sphingobacteriales</taxon>
        <taxon>Sphingobacteriaceae</taxon>
        <taxon>Sphingobacterium</taxon>
    </lineage>
</organism>
<keyword evidence="1" id="KW-0474">Menaquinone biosynthesis</keyword>
<comment type="similarity">
    <text evidence="1">Belongs to the PNP/UDP phosphorylase family. Futalosine hydrolase subfamily.</text>
</comment>
<dbReference type="Proteomes" id="UP000616201">
    <property type="component" value="Unassembled WGS sequence"/>
</dbReference>
<dbReference type="GO" id="GO:0008782">
    <property type="term" value="F:adenosylhomocysteine nucleosidase activity"/>
    <property type="evidence" value="ECO:0007669"/>
    <property type="project" value="TreeGrafter"/>
</dbReference>
<keyword evidence="4" id="KW-1185">Reference proteome</keyword>
<dbReference type="EMBL" id="PRDK01000003">
    <property type="protein sequence ID" value="MBE8712902.1"/>
    <property type="molecule type" value="Genomic_DNA"/>
</dbReference>
<dbReference type="GO" id="GO:0019284">
    <property type="term" value="P:L-methionine salvage from S-adenosylmethionine"/>
    <property type="evidence" value="ECO:0007669"/>
    <property type="project" value="TreeGrafter"/>
</dbReference>
<dbReference type="EC" id="3.2.2.26" evidence="1 2"/>
<evidence type="ECO:0000256" key="2">
    <source>
        <dbReference type="NCBIfam" id="TIGR03664"/>
    </source>
</evidence>
<keyword evidence="1 3" id="KW-0378">Hydrolase</keyword>
<evidence type="ECO:0000256" key="1">
    <source>
        <dbReference type="HAMAP-Rule" id="MF_00991"/>
    </source>
</evidence>
<comment type="function">
    <text evidence="1">Catalyzes the hydrolysis of futalosine (FL) to dehypoxanthine futalosine (DHFL) and hypoxanthine, a step in the biosynthesis of menaquinone (MK, vitamin K2).</text>
</comment>
<dbReference type="HAMAP" id="MF_00991">
    <property type="entry name" value="MqnB"/>
    <property type="match status" value="1"/>
</dbReference>
<evidence type="ECO:0000313" key="3">
    <source>
        <dbReference type="EMBL" id="MBE8712902.1"/>
    </source>
</evidence>
<dbReference type="RefSeq" id="WP_196935822.1">
    <property type="nucleotide sequence ID" value="NZ_MU158698.1"/>
</dbReference>
<reference evidence="3" key="1">
    <citation type="submission" date="2018-02" db="EMBL/GenBank/DDBJ databases">
        <authorList>
            <person name="Vasarhelyi B.M."/>
            <person name="Deshmukh S."/>
            <person name="Balint B."/>
            <person name="Kukolya J."/>
        </authorList>
    </citation>
    <scope>NUCLEOTIDE SEQUENCE</scope>
    <source>
        <strain evidence="3">KB22</strain>
    </source>
</reference>
<dbReference type="SUPFAM" id="SSF53167">
    <property type="entry name" value="Purine and uridine phosphorylases"/>
    <property type="match status" value="1"/>
</dbReference>
<dbReference type="GO" id="GO:0008930">
    <property type="term" value="F:methylthioadenosine nucleosidase activity"/>
    <property type="evidence" value="ECO:0007669"/>
    <property type="project" value="TreeGrafter"/>
</dbReference>
<gene>
    <name evidence="1 3" type="primary">mqnB</name>
    <name evidence="3" type="ORF">C4F49_04350</name>
</gene>
<comment type="caution">
    <text evidence="3">The sequence shown here is derived from an EMBL/GenBank/DDBJ whole genome shotgun (WGS) entry which is preliminary data.</text>
</comment>
<protein>
    <recommendedName>
        <fullName evidence="1 2">Futalosine hydrolase</fullName>
        <shortName evidence="1">FL hydrolase</shortName>
        <ecNumber evidence="1 2">3.2.2.26</ecNumber>
    </recommendedName>
    <alternativeName>
        <fullName evidence="1">Futalosine nucleosidase</fullName>
    </alternativeName>
    <alternativeName>
        <fullName evidence="1">Menaquinone biosynthetic enzyme MqnB</fullName>
    </alternativeName>
</protein>
<proteinExistence type="inferred from homology"/>
<dbReference type="GO" id="GO:0005829">
    <property type="term" value="C:cytosol"/>
    <property type="evidence" value="ECO:0007669"/>
    <property type="project" value="TreeGrafter"/>
</dbReference>
<name>A0A928YPT6_9SPHI</name>
<dbReference type="PANTHER" id="PTHR46832">
    <property type="entry name" value="5'-METHYLTHIOADENOSINE/S-ADENOSYLHOMOCYSTEINE NUCLEOSIDASE"/>
    <property type="match status" value="1"/>
</dbReference>